<comment type="subcellular location">
    <subcellularLocation>
        <location evidence="2">Nucleus</location>
    </subcellularLocation>
</comment>
<dbReference type="FunFam" id="3.30.160.60:FF:000671">
    <property type="entry name" value="Zinc finger protein 26"/>
    <property type="match status" value="1"/>
</dbReference>
<evidence type="ECO:0000256" key="1">
    <source>
        <dbReference type="ARBA" id="ARBA00003767"/>
    </source>
</evidence>
<keyword evidence="8" id="KW-0862">Zinc</keyword>
<dbReference type="Pfam" id="PF00096">
    <property type="entry name" value="zf-C2H2"/>
    <property type="match status" value="8"/>
</dbReference>
<evidence type="ECO:0000256" key="8">
    <source>
        <dbReference type="ARBA" id="ARBA00022833"/>
    </source>
</evidence>
<dbReference type="PANTHER" id="PTHR23234">
    <property type="entry name" value="ZNF44 PROTEIN"/>
    <property type="match status" value="1"/>
</dbReference>
<keyword evidence="7 14" id="KW-0863">Zinc-finger</keyword>
<evidence type="ECO:0000313" key="17">
    <source>
        <dbReference type="Ensembl" id="ENSXETP00000015496"/>
    </source>
</evidence>
<feature type="domain" description="C2H2-type" evidence="16">
    <location>
        <begin position="331"/>
        <end position="358"/>
    </location>
</feature>
<evidence type="ECO:0000256" key="3">
    <source>
        <dbReference type="ARBA" id="ARBA00006991"/>
    </source>
</evidence>
<keyword evidence="13" id="KW-0539">Nucleus</keyword>
<feature type="domain" description="C2H2-type" evidence="16">
    <location>
        <begin position="135"/>
        <end position="162"/>
    </location>
</feature>
<feature type="domain" description="C2H2-type" evidence="16">
    <location>
        <begin position="191"/>
        <end position="218"/>
    </location>
</feature>
<keyword evidence="9" id="KW-0832">Ubl conjugation</keyword>
<evidence type="ECO:0000256" key="11">
    <source>
        <dbReference type="ARBA" id="ARBA00023125"/>
    </source>
</evidence>
<dbReference type="HOGENOM" id="CLU_002678_0_10_1"/>
<keyword evidence="4" id="KW-1017">Isopeptide bond</keyword>
<dbReference type="FunFam" id="3.30.160.60:FF:001155">
    <property type="entry name" value="Zinc finger 30C"/>
    <property type="match status" value="1"/>
</dbReference>
<evidence type="ECO:0000259" key="16">
    <source>
        <dbReference type="PROSITE" id="PS50157"/>
    </source>
</evidence>
<dbReference type="GO" id="GO:0005634">
    <property type="term" value="C:nucleus"/>
    <property type="evidence" value="ECO:0007669"/>
    <property type="project" value="UniProtKB-SubCell"/>
</dbReference>
<keyword evidence="12" id="KW-0804">Transcription</keyword>
<keyword evidence="10" id="KW-0805">Transcription regulation</keyword>
<dbReference type="InterPro" id="IPR013087">
    <property type="entry name" value="Znf_C2H2_type"/>
</dbReference>
<organism evidence="17">
    <name type="scientific">Xenopus tropicalis</name>
    <name type="common">Western clawed frog</name>
    <name type="synonym">Silurana tropicalis</name>
    <dbReference type="NCBI Taxonomy" id="8364"/>
    <lineage>
        <taxon>Eukaryota</taxon>
        <taxon>Metazoa</taxon>
        <taxon>Chordata</taxon>
        <taxon>Craniata</taxon>
        <taxon>Vertebrata</taxon>
        <taxon>Euteleostomi</taxon>
        <taxon>Amphibia</taxon>
        <taxon>Batrachia</taxon>
        <taxon>Anura</taxon>
        <taxon>Pipoidea</taxon>
        <taxon>Pipidae</taxon>
        <taxon>Xenopodinae</taxon>
        <taxon>Xenopus</taxon>
        <taxon>Silurana</taxon>
    </lineage>
</organism>
<feature type="compositionally biased region" description="Polar residues" evidence="15">
    <location>
        <begin position="43"/>
        <end position="53"/>
    </location>
</feature>
<evidence type="ECO:0000256" key="9">
    <source>
        <dbReference type="ARBA" id="ARBA00022843"/>
    </source>
</evidence>
<feature type="domain" description="C2H2-type" evidence="16">
    <location>
        <begin position="163"/>
        <end position="190"/>
    </location>
</feature>
<feature type="domain" description="C2H2-type" evidence="16">
    <location>
        <begin position="275"/>
        <end position="302"/>
    </location>
</feature>
<protein>
    <submittedName>
        <fullName evidence="17">Zinc finger protein OZF-like</fullName>
    </submittedName>
</protein>
<evidence type="ECO:0000256" key="10">
    <source>
        <dbReference type="ARBA" id="ARBA00023015"/>
    </source>
</evidence>
<dbReference type="AlphaFoldDB" id="F7AX10"/>
<dbReference type="FunFam" id="3.30.160.60:FF:000446">
    <property type="entry name" value="Zinc finger protein"/>
    <property type="match status" value="1"/>
</dbReference>
<feature type="domain" description="C2H2-type" evidence="16">
    <location>
        <begin position="219"/>
        <end position="246"/>
    </location>
</feature>
<dbReference type="PROSITE" id="PS50157">
    <property type="entry name" value="ZINC_FINGER_C2H2_2"/>
    <property type="match status" value="9"/>
</dbReference>
<dbReference type="InterPro" id="IPR036236">
    <property type="entry name" value="Znf_C2H2_sf"/>
</dbReference>
<dbReference type="SUPFAM" id="SSF57667">
    <property type="entry name" value="beta-beta-alpha zinc fingers"/>
    <property type="match status" value="5"/>
</dbReference>
<feature type="domain" description="C2H2-type" evidence="16">
    <location>
        <begin position="107"/>
        <end position="134"/>
    </location>
</feature>
<gene>
    <name evidence="17" type="primary">LOC100486793</name>
</gene>
<evidence type="ECO:0000256" key="5">
    <source>
        <dbReference type="ARBA" id="ARBA00022723"/>
    </source>
</evidence>
<accession>F7AX10</accession>
<reference evidence="17" key="1">
    <citation type="journal article" date="2010" name="Science">
        <title>The genome of the Western clawed frog Xenopus tropicalis.</title>
        <authorList>
            <person name="Hellsten U."/>
            <person name="Harland R.M."/>
            <person name="Gilchrist M.J."/>
            <person name="Hendrix D."/>
            <person name="Jurka J."/>
            <person name="Kapitonov V."/>
            <person name="Ovcharenko I."/>
            <person name="Putnam N.H."/>
            <person name="Shu S."/>
            <person name="Taher L."/>
            <person name="Blitz I.L."/>
            <person name="Blumberg B."/>
            <person name="Dichmann D.S."/>
            <person name="Dubchak I."/>
            <person name="Amaya E."/>
            <person name="Detter J.C."/>
            <person name="Fletcher R."/>
            <person name="Gerhard D.S."/>
            <person name="Goodstein D."/>
            <person name="Graves T."/>
            <person name="Grigoriev I.V."/>
            <person name="Grimwood J."/>
            <person name="Kawashima T."/>
            <person name="Lindquist E."/>
            <person name="Lucas S.M."/>
            <person name="Mead P.E."/>
            <person name="Mitros T."/>
            <person name="Ogino H."/>
            <person name="Ohta Y."/>
            <person name="Poliakov A.V."/>
            <person name="Pollet N."/>
            <person name="Robert J."/>
            <person name="Salamov A."/>
            <person name="Sater A.K."/>
            <person name="Schmutz J."/>
            <person name="Terry A."/>
            <person name="Vize P.D."/>
            <person name="Warren W.C."/>
            <person name="Wells D."/>
            <person name="Wills A."/>
            <person name="Wilson R.K."/>
            <person name="Zimmerman L.B."/>
            <person name="Zorn A.M."/>
            <person name="Grainger R."/>
            <person name="Grammer T."/>
            <person name="Khokha M.K."/>
            <person name="Richardson P.M."/>
            <person name="Rokhsar D.S."/>
        </authorList>
    </citation>
    <scope>NUCLEOTIDE SEQUENCE [LARGE SCALE GENOMIC DNA]</scope>
    <source>
        <strain evidence="17">Nigerian</strain>
    </source>
</reference>
<dbReference type="GO" id="GO:0008270">
    <property type="term" value="F:zinc ion binding"/>
    <property type="evidence" value="ECO:0007669"/>
    <property type="project" value="UniProtKB-KW"/>
</dbReference>
<dbReference type="PROSITE" id="PS00028">
    <property type="entry name" value="ZINC_FINGER_C2H2_1"/>
    <property type="match status" value="9"/>
</dbReference>
<evidence type="ECO:0000256" key="4">
    <source>
        <dbReference type="ARBA" id="ARBA00022499"/>
    </source>
</evidence>
<feature type="domain" description="C2H2-type" evidence="16">
    <location>
        <begin position="247"/>
        <end position="274"/>
    </location>
</feature>
<evidence type="ECO:0000256" key="6">
    <source>
        <dbReference type="ARBA" id="ARBA00022737"/>
    </source>
</evidence>
<evidence type="ECO:0000256" key="15">
    <source>
        <dbReference type="SAM" id="MobiDB-lite"/>
    </source>
</evidence>
<keyword evidence="5" id="KW-0479">Metal-binding</keyword>
<sequence>PGAPKSLRPRQVPLLPTPSSGPGFLSHTHYNDQSRNILDDPRTSTNTSGMITQDTSMSFNATDLSSLESGNHPSIIQNTIAQKVQFLKGSKHNVGDITMPKQKGRPFKCNECGKQFLFVEKLRLHQNTHTKKKSYACRKCKKSFSSRLLLFTHKKVHKQERPHVCSECNKGFQKRSLLVRHQRTHTGVKLFSCNECGKRFSQRSNVTRHYRIHTGERPHICSECGKCFGQLSCLKTHRRTHTKEKPHVCAECGKCYSDRSDWFRHVKTHTGEKPYPCPDCGAGFIRRASLDRHRRVHTGEKPFACTICAKCFPYRSTLRLHQRTHTKERPYTCTECAKCFAQRSALNAHQRTHTKEKPYQCTECVAGGMAHAAQAISANSGRLVAHEQGDLSQAVCQSPKLSAEKFDSQVTLQPKKNIHVKVGGSSLHCQFWCLPAQLNMLNLQKPKASYTQAYVYVTCTEFVFYCTDVQVLIDLSNLMEHALFFCVPYFC</sequence>
<feature type="compositionally biased region" description="Basic and acidic residues" evidence="15">
    <location>
        <begin position="29"/>
        <end position="42"/>
    </location>
</feature>
<dbReference type="Gene3D" id="3.30.160.60">
    <property type="entry name" value="Classic Zinc Finger"/>
    <property type="match status" value="9"/>
</dbReference>
<feature type="region of interest" description="Disordered" evidence="15">
    <location>
        <begin position="1"/>
        <end position="53"/>
    </location>
</feature>
<evidence type="ECO:0000256" key="14">
    <source>
        <dbReference type="PROSITE-ProRule" id="PRU00042"/>
    </source>
</evidence>
<dbReference type="InterPro" id="IPR050758">
    <property type="entry name" value="Znf_C2H2-type"/>
</dbReference>
<dbReference type="SMART" id="SM00355">
    <property type="entry name" value="ZnF_C2H2"/>
    <property type="match status" value="9"/>
</dbReference>
<proteinExistence type="inferred from homology"/>
<evidence type="ECO:0000256" key="12">
    <source>
        <dbReference type="ARBA" id="ARBA00023163"/>
    </source>
</evidence>
<keyword evidence="11" id="KW-0238">DNA-binding</keyword>
<dbReference type="FunFam" id="3.30.160.60:FF:001949">
    <property type="entry name" value="zinc finger protein 62 homolog isoform X2"/>
    <property type="match status" value="1"/>
</dbReference>
<feature type="domain" description="C2H2-type" evidence="16">
    <location>
        <begin position="303"/>
        <end position="330"/>
    </location>
</feature>
<reference evidence="17" key="2">
    <citation type="submission" date="2011-06" db="UniProtKB">
        <authorList>
            <consortium name="Ensembl"/>
        </authorList>
    </citation>
    <scope>IDENTIFICATION</scope>
</reference>
<dbReference type="FunFam" id="3.30.160.60:FF:000180">
    <property type="entry name" value="Zinc finger protein 689"/>
    <property type="match status" value="1"/>
</dbReference>
<keyword evidence="6" id="KW-0677">Repeat</keyword>
<name>F7AX10_XENTR</name>
<dbReference type="Ensembl" id="ENSXETT00000015496">
    <property type="protein sequence ID" value="ENSXETP00000015496"/>
    <property type="gene ID" value="ENSXETG00000046252"/>
</dbReference>
<evidence type="ECO:0000256" key="13">
    <source>
        <dbReference type="ARBA" id="ARBA00023242"/>
    </source>
</evidence>
<evidence type="ECO:0000256" key="7">
    <source>
        <dbReference type="ARBA" id="ARBA00022771"/>
    </source>
</evidence>
<comment type="function">
    <text evidence="1">May be involved in transcriptional regulation.</text>
</comment>
<dbReference type="GO" id="GO:0003677">
    <property type="term" value="F:DNA binding"/>
    <property type="evidence" value="ECO:0007669"/>
    <property type="project" value="UniProtKB-KW"/>
</dbReference>
<dbReference type="PANTHER" id="PTHR23234:SF8">
    <property type="entry name" value="C2H2-TYPE DOMAIN-CONTAINING PROTEIN"/>
    <property type="match status" value="1"/>
</dbReference>
<comment type="similarity">
    <text evidence="3">Belongs to the krueppel C2H2-type zinc-finger protein family.</text>
</comment>
<dbReference type="GeneTree" id="ENSGT00940000164664"/>
<evidence type="ECO:0000256" key="2">
    <source>
        <dbReference type="ARBA" id="ARBA00004123"/>
    </source>
</evidence>
<dbReference type="FunFam" id="3.30.160.60:FF:000247">
    <property type="entry name" value="Zinc finger protein 236"/>
    <property type="match status" value="1"/>
</dbReference>
<dbReference type="FunFam" id="3.30.160.60:FF:002343">
    <property type="entry name" value="Zinc finger protein 33A"/>
    <property type="match status" value="2"/>
</dbReference>